<dbReference type="InterPro" id="IPR041010">
    <property type="entry name" value="Znf-ACC"/>
</dbReference>
<dbReference type="NCBIfam" id="TIGR00515">
    <property type="entry name" value="accD"/>
    <property type="match status" value="1"/>
</dbReference>
<dbReference type="NCBIfam" id="TIGR00513">
    <property type="entry name" value="accA"/>
    <property type="match status" value="1"/>
</dbReference>
<evidence type="ECO:0000256" key="3">
    <source>
        <dbReference type="ARBA" id="ARBA00006276"/>
    </source>
</evidence>
<feature type="binding site" evidence="20">
    <location>
        <position position="33"/>
    </location>
    <ligand>
        <name>Zn(2+)</name>
        <dbReference type="ChEBI" id="CHEBI:29105"/>
    </ligand>
</feature>
<comment type="function">
    <text evidence="17 20">Component of the acetyl coenzyme A carboxylase (ACC) complex. Biotin carboxylase (BC) catalyzes the carboxylation of biotin on its carrier protein (BCCP) and then the CO(2) group is transferred by the transcarboxylase to acetyl-CoA to form malonyl-CoA.</text>
</comment>
<evidence type="ECO:0000256" key="5">
    <source>
        <dbReference type="ARBA" id="ARBA00011664"/>
    </source>
</evidence>
<keyword evidence="23" id="KW-0436">Ligase</keyword>
<evidence type="ECO:0000313" key="23">
    <source>
        <dbReference type="EMBL" id="MEQ2555856.1"/>
    </source>
</evidence>
<evidence type="ECO:0000256" key="20">
    <source>
        <dbReference type="HAMAP-Rule" id="MF_01395"/>
    </source>
</evidence>
<dbReference type="PANTHER" id="PTHR42853">
    <property type="entry name" value="ACETYL-COENZYME A CARBOXYLASE CARBOXYL TRANSFERASE SUBUNIT ALPHA"/>
    <property type="match status" value="1"/>
</dbReference>
<keyword evidence="24" id="KW-1185">Reference proteome</keyword>
<accession>A0ABV1H827</accession>
<evidence type="ECO:0000256" key="9">
    <source>
        <dbReference type="ARBA" id="ARBA00022723"/>
    </source>
</evidence>
<organism evidence="23 24">
    <name type="scientific">Lachnospira intestinalis</name>
    <dbReference type="NCBI Taxonomy" id="3133158"/>
    <lineage>
        <taxon>Bacteria</taxon>
        <taxon>Bacillati</taxon>
        <taxon>Bacillota</taxon>
        <taxon>Clostridia</taxon>
        <taxon>Lachnospirales</taxon>
        <taxon>Lachnospiraceae</taxon>
        <taxon>Lachnospira</taxon>
    </lineage>
</organism>
<dbReference type="InterPro" id="IPR011763">
    <property type="entry name" value="COA_CT_C"/>
</dbReference>
<comment type="subunit">
    <text evidence="19">Acetyl-CoA carboxylase is a heterohexamer composed of biotin carboxyl carrier protein (AccB), biotin carboxylase (AccC) and two subunits each of ACCase subunit alpha (AccA) and ACCase subunit beta (AccD).</text>
</comment>
<evidence type="ECO:0000256" key="14">
    <source>
        <dbReference type="ARBA" id="ARBA00022840"/>
    </source>
</evidence>
<dbReference type="NCBIfam" id="NF004344">
    <property type="entry name" value="PRK05724.1"/>
    <property type="match status" value="1"/>
</dbReference>
<keyword evidence="7 19" id="KW-0444">Lipid biosynthesis</keyword>
<dbReference type="InterPro" id="IPR001095">
    <property type="entry name" value="Acetyl_CoA_COase_a_su"/>
</dbReference>
<dbReference type="Proteomes" id="UP001546774">
    <property type="component" value="Unassembled WGS sequence"/>
</dbReference>
<keyword evidence="10 19" id="KW-0547">Nucleotide-binding</keyword>
<evidence type="ECO:0000256" key="11">
    <source>
        <dbReference type="ARBA" id="ARBA00022771"/>
    </source>
</evidence>
<evidence type="ECO:0000256" key="6">
    <source>
        <dbReference type="ARBA" id="ARBA00022490"/>
    </source>
</evidence>
<comment type="similarity">
    <text evidence="4">In the N-terminal section; belongs to the AccD/PCCB family.</text>
</comment>
<keyword evidence="14 19" id="KW-0067">ATP-binding</keyword>
<feature type="domain" description="CoA carboxyltransferase N-terminal" evidence="21">
    <location>
        <begin position="29"/>
        <end position="295"/>
    </location>
</feature>
<keyword evidence="13 20" id="KW-0862">Zinc</keyword>
<evidence type="ECO:0000259" key="22">
    <source>
        <dbReference type="PROSITE" id="PS50989"/>
    </source>
</evidence>
<comment type="function">
    <text evidence="19">Component of the acetyl coenzyme A carboxylase (ACC) complex. First, biotin carboxylase catalyzes the carboxylation of biotin on its carrier protein (BCCP) and then the CO(2) group is transferred by the carboxyltransferase to acetyl-CoA to form malonyl-CoA.</text>
</comment>
<dbReference type="PROSITE" id="PS50989">
    <property type="entry name" value="COA_CT_CTER"/>
    <property type="match status" value="1"/>
</dbReference>
<comment type="similarity">
    <text evidence="19">Belongs to the AccA family.</text>
</comment>
<evidence type="ECO:0000256" key="7">
    <source>
        <dbReference type="ARBA" id="ARBA00022516"/>
    </source>
</evidence>
<dbReference type="Gene3D" id="3.90.226.10">
    <property type="entry name" value="2-enoyl-CoA Hydratase, Chain A, domain 1"/>
    <property type="match status" value="2"/>
</dbReference>
<name>A0ABV1H827_9FIRM</name>
<reference evidence="23" key="1">
    <citation type="submission" date="2024-03" db="EMBL/GenBank/DDBJ databases">
        <title>Human intestinal bacterial collection.</title>
        <authorList>
            <person name="Pauvert C."/>
            <person name="Hitch T.C.A."/>
            <person name="Clavel T."/>
        </authorList>
    </citation>
    <scope>NUCLEOTIDE SEQUENCE [LARGE SCALE GENOMIC DNA]</scope>
    <source>
        <strain evidence="23">CLA-AA-H89B</strain>
    </source>
</reference>
<evidence type="ECO:0000256" key="10">
    <source>
        <dbReference type="ARBA" id="ARBA00022741"/>
    </source>
</evidence>
<evidence type="ECO:0000256" key="4">
    <source>
        <dbReference type="ARBA" id="ARBA00010284"/>
    </source>
</evidence>
<comment type="similarity">
    <text evidence="3">In the C-terminal section; belongs to the AccA family.</text>
</comment>
<keyword evidence="15 19" id="KW-0443">Lipid metabolism</keyword>
<evidence type="ECO:0000256" key="2">
    <source>
        <dbReference type="ARBA" id="ARBA00004956"/>
    </source>
</evidence>
<dbReference type="PANTHER" id="PTHR42853:SF3">
    <property type="entry name" value="ACETYL-COENZYME A CARBOXYLASE CARBOXYL TRANSFERASE SUBUNIT ALPHA, CHLOROPLASTIC"/>
    <property type="match status" value="1"/>
</dbReference>
<feature type="domain" description="CoA carboxyltransferase C-terminal" evidence="22">
    <location>
        <begin position="302"/>
        <end position="559"/>
    </location>
</feature>
<feature type="binding site" evidence="20">
    <location>
        <position position="55"/>
    </location>
    <ligand>
        <name>Zn(2+)</name>
        <dbReference type="ChEBI" id="CHEBI:29105"/>
    </ligand>
</feature>
<keyword evidence="8 19" id="KW-0808">Transferase</keyword>
<gene>
    <name evidence="20" type="primary">accD</name>
    <name evidence="19" type="synonym">accA</name>
    <name evidence="23" type="ORF">WMO37_12735</name>
</gene>
<comment type="subunit">
    <text evidence="5">Acetyl-CoA carboxylase is a heterotetramer composed of biotin carboxyl carrier protein (AccB), biotin carboxylase (AccC) and two subunits of ACCase subunit beta/alpha.</text>
</comment>
<evidence type="ECO:0000256" key="15">
    <source>
        <dbReference type="ARBA" id="ARBA00023098"/>
    </source>
</evidence>
<dbReference type="InterPro" id="IPR034733">
    <property type="entry name" value="AcCoA_carboxyl_beta"/>
</dbReference>
<evidence type="ECO:0000256" key="12">
    <source>
        <dbReference type="ARBA" id="ARBA00022832"/>
    </source>
</evidence>
<dbReference type="GO" id="GO:0003989">
    <property type="term" value="F:acetyl-CoA carboxylase activity"/>
    <property type="evidence" value="ECO:0007669"/>
    <property type="project" value="UniProtKB-EC"/>
</dbReference>
<evidence type="ECO:0000256" key="16">
    <source>
        <dbReference type="ARBA" id="ARBA00023160"/>
    </source>
</evidence>
<keyword evidence="6 19" id="KW-0963">Cytoplasm</keyword>
<comment type="caution">
    <text evidence="23">The sequence shown here is derived from an EMBL/GenBank/DDBJ whole genome shotgun (WGS) entry which is preliminary data.</text>
</comment>
<dbReference type="Pfam" id="PF17848">
    <property type="entry name" value="Zn_ribbon_ACC"/>
    <property type="match status" value="1"/>
</dbReference>
<dbReference type="SUPFAM" id="SSF52096">
    <property type="entry name" value="ClpP/crotonase"/>
    <property type="match status" value="2"/>
</dbReference>
<evidence type="ECO:0000256" key="8">
    <source>
        <dbReference type="ARBA" id="ARBA00022679"/>
    </source>
</evidence>
<dbReference type="HAMAP" id="MF_00823">
    <property type="entry name" value="AcetylCoA_CT_alpha"/>
    <property type="match status" value="1"/>
</dbReference>
<dbReference type="InterPro" id="IPR011762">
    <property type="entry name" value="COA_CT_N"/>
</dbReference>
<evidence type="ECO:0000259" key="21">
    <source>
        <dbReference type="PROSITE" id="PS50980"/>
    </source>
</evidence>
<protein>
    <recommendedName>
        <fullName evidence="19 20">Multifunctional fusion protein</fullName>
    </recommendedName>
    <domain>
        <recommendedName>
            <fullName evidence="19">Acetyl-coenzyme A carboxylase carboxyl transferase subunit alpha</fullName>
            <shortName evidence="19">ACCase subunit alpha</shortName>
            <shortName evidence="19">Acetyl-CoA carboxylase carboxyltransferase subunit alpha</shortName>
            <ecNumber evidence="19">2.1.3.15</ecNumber>
        </recommendedName>
    </domain>
    <domain>
        <recommendedName>
            <fullName evidence="20">Acetyl-coenzyme A carboxylase carboxyl transferase subunit beta</fullName>
            <shortName evidence="20">ACCase subunit beta</shortName>
            <shortName evidence="20">Acetyl-CoA carboxylase carboxyltransferase subunit beta</shortName>
        </recommendedName>
    </domain>
</protein>
<dbReference type="Pfam" id="PF01039">
    <property type="entry name" value="Carboxyl_trans"/>
    <property type="match status" value="1"/>
</dbReference>
<feature type="binding site" evidence="20">
    <location>
        <position position="36"/>
    </location>
    <ligand>
        <name>Zn(2+)</name>
        <dbReference type="ChEBI" id="CHEBI:29105"/>
    </ligand>
</feature>
<feature type="zinc finger region" description="C4-type" evidence="20">
    <location>
        <begin position="33"/>
        <end position="55"/>
    </location>
</feature>
<evidence type="ECO:0000256" key="18">
    <source>
        <dbReference type="ARBA" id="ARBA00049152"/>
    </source>
</evidence>
<keyword evidence="12 19" id="KW-0276">Fatty acid metabolism</keyword>
<evidence type="ECO:0000256" key="17">
    <source>
        <dbReference type="ARBA" id="ARBA00025280"/>
    </source>
</evidence>
<comment type="subcellular location">
    <subcellularLocation>
        <location evidence="1 19">Cytoplasm</location>
    </subcellularLocation>
</comment>
<dbReference type="EC" id="2.1.3.15" evidence="19"/>
<dbReference type="PROSITE" id="PS50980">
    <property type="entry name" value="COA_CT_NTER"/>
    <property type="match status" value="1"/>
</dbReference>
<sequence length="579" mass="64372">MHLKGLFKKENQPVRHQNQAEAPNVPDGLYTKCESCHEMILTEDFTQNAYVCPKCGHYMKIGAYERIKMVFDAQTFEEWDEEFTGGNPCHFKGYEEKLGDLQRDTGLNEAVITGKGKIDGMEAAVGVCDTRFLMGSMGYVVGEKLTRAIERATVEKLPLIIFTCSGGARMQEGIVSLMQMEKTAAALKKFDAAGGLYITVLTNPTTGGVTASFAMLGDIILAEPQALVGFAGPRVIRQTIGEELPEGFQRTEFLLEHGLIDNIVERRFLKQTLSTLLRLHKKPQAETMSRYQQYLDDIYAKKIDIKKEEALLAAKNEKKQLSAWEKVQIARSSKRPSALDYIGYLTKDFYELHGDRAYRDDGAIVGGIAFFGKQPVTVIGQQKGATTKENIVRNFGMPYPEGYRKALRLMKQAEKFHRPVLCLVDTPGAYCGIGAEERGQGEAIAKNLFEMADLKVPVLSIVIGEGGSGGALALAAGNEVWMLENSVYSILSPEGFASILWKDASKAEKAAQVMKLTAQDLKELGIIEQILPEFPVVSSDNMNRVTLYMKRKIAGFLVKYQQMGGEELAQQRYQRFRGM</sequence>
<evidence type="ECO:0000256" key="13">
    <source>
        <dbReference type="ARBA" id="ARBA00022833"/>
    </source>
</evidence>
<dbReference type="NCBIfam" id="NF041504">
    <property type="entry name" value="AccA_sub"/>
    <property type="match status" value="1"/>
</dbReference>
<dbReference type="InterPro" id="IPR000438">
    <property type="entry name" value="Acetyl_CoA_COase_Trfase_b_su"/>
</dbReference>
<dbReference type="InterPro" id="IPR029045">
    <property type="entry name" value="ClpP/crotonase-like_dom_sf"/>
</dbReference>
<keyword evidence="9 20" id="KW-0479">Metal-binding</keyword>
<proteinExistence type="inferred from homology"/>
<evidence type="ECO:0000256" key="1">
    <source>
        <dbReference type="ARBA" id="ARBA00004496"/>
    </source>
</evidence>
<keyword evidence="11 20" id="KW-0863">Zinc-finger</keyword>
<keyword evidence="16 19" id="KW-0275">Fatty acid biosynthesis</keyword>
<comment type="catalytic activity">
    <reaction evidence="18 19">
        <text>N(6)-carboxybiotinyl-L-lysyl-[protein] + acetyl-CoA = N(6)-biotinyl-L-lysyl-[protein] + malonyl-CoA</text>
        <dbReference type="Rhea" id="RHEA:54728"/>
        <dbReference type="Rhea" id="RHEA-COMP:10505"/>
        <dbReference type="Rhea" id="RHEA-COMP:10506"/>
        <dbReference type="ChEBI" id="CHEBI:57288"/>
        <dbReference type="ChEBI" id="CHEBI:57384"/>
        <dbReference type="ChEBI" id="CHEBI:83144"/>
        <dbReference type="ChEBI" id="CHEBI:83145"/>
        <dbReference type="EC" id="2.1.3.15"/>
    </reaction>
</comment>
<comment type="pathway">
    <text evidence="2 19">Lipid metabolism; malonyl-CoA biosynthesis; malonyl-CoA from acetyl-CoA: step 1/1.</text>
</comment>
<feature type="binding site" evidence="20">
    <location>
        <position position="52"/>
    </location>
    <ligand>
        <name>Zn(2+)</name>
        <dbReference type="ChEBI" id="CHEBI:29105"/>
    </ligand>
</feature>
<comment type="cofactor">
    <cofactor evidence="20">
        <name>Zn(2+)</name>
        <dbReference type="ChEBI" id="CHEBI:29105"/>
    </cofactor>
    <text evidence="20">Binds 1 zinc ion per subunit.</text>
</comment>
<dbReference type="Pfam" id="PF03255">
    <property type="entry name" value="ACCA"/>
    <property type="match status" value="1"/>
</dbReference>
<dbReference type="PRINTS" id="PR01069">
    <property type="entry name" value="ACCCTRFRASEA"/>
</dbReference>
<evidence type="ECO:0000313" key="24">
    <source>
        <dbReference type="Proteomes" id="UP001546774"/>
    </source>
</evidence>
<evidence type="ECO:0000256" key="19">
    <source>
        <dbReference type="HAMAP-Rule" id="MF_00823"/>
    </source>
</evidence>
<dbReference type="HAMAP" id="MF_01395">
    <property type="entry name" value="AcetylCoA_CT_beta"/>
    <property type="match status" value="1"/>
</dbReference>
<dbReference type="EMBL" id="JBBMFS010000013">
    <property type="protein sequence ID" value="MEQ2555856.1"/>
    <property type="molecule type" value="Genomic_DNA"/>
</dbReference>
<comment type="similarity">
    <text evidence="20">Belongs to the AccD/PCCB family.</text>
</comment>